<keyword evidence="9" id="KW-0539">Nucleus</keyword>
<name>A0A7R9KFM0_9ACAR</name>
<keyword evidence="4 10" id="KW-0863">Zinc-finger</keyword>
<feature type="domain" description="C2H2-type" evidence="13">
    <location>
        <begin position="428"/>
        <end position="455"/>
    </location>
</feature>
<dbReference type="InterPro" id="IPR008657">
    <property type="entry name" value="JTB"/>
</dbReference>
<dbReference type="EMBL" id="CAJPIZ010000390">
    <property type="protein sequence ID" value="CAG2101309.1"/>
    <property type="molecule type" value="Genomic_DNA"/>
</dbReference>
<evidence type="ECO:0000256" key="7">
    <source>
        <dbReference type="ARBA" id="ARBA00023125"/>
    </source>
</evidence>
<keyword evidence="3" id="KW-0677">Repeat</keyword>
<keyword evidence="6" id="KW-0805">Transcription regulation</keyword>
<keyword evidence="2" id="KW-0479">Metal-binding</keyword>
<dbReference type="PROSITE" id="PS00028">
    <property type="entry name" value="ZINC_FINGER_C2H2_1"/>
    <property type="match status" value="3"/>
</dbReference>
<dbReference type="GO" id="GO:0016020">
    <property type="term" value="C:membrane"/>
    <property type="evidence" value="ECO:0007669"/>
    <property type="project" value="InterPro"/>
</dbReference>
<dbReference type="GO" id="GO:0003677">
    <property type="term" value="F:DNA binding"/>
    <property type="evidence" value="ECO:0007669"/>
    <property type="project" value="UniProtKB-KW"/>
</dbReference>
<keyword evidence="12" id="KW-1133">Transmembrane helix</keyword>
<evidence type="ECO:0000313" key="14">
    <source>
        <dbReference type="EMBL" id="CAD7620879.1"/>
    </source>
</evidence>
<dbReference type="PROSITE" id="PS50157">
    <property type="entry name" value="ZINC_FINGER_C2H2_2"/>
    <property type="match status" value="3"/>
</dbReference>
<dbReference type="InterPro" id="IPR036236">
    <property type="entry name" value="Znf_C2H2_sf"/>
</dbReference>
<dbReference type="GO" id="GO:0008270">
    <property type="term" value="F:zinc ion binding"/>
    <property type="evidence" value="ECO:0007669"/>
    <property type="project" value="UniProtKB-KW"/>
</dbReference>
<evidence type="ECO:0000256" key="3">
    <source>
        <dbReference type="ARBA" id="ARBA00022737"/>
    </source>
</evidence>
<keyword evidence="8" id="KW-0804">Transcription</keyword>
<dbReference type="InterPro" id="IPR050688">
    <property type="entry name" value="Zinc_finger/UBP_domain"/>
</dbReference>
<dbReference type="SMART" id="SM00355">
    <property type="entry name" value="ZnF_C2H2"/>
    <property type="match status" value="5"/>
</dbReference>
<dbReference type="Gene3D" id="3.30.160.60">
    <property type="entry name" value="Classic Zinc Finger"/>
    <property type="match status" value="3"/>
</dbReference>
<evidence type="ECO:0000313" key="15">
    <source>
        <dbReference type="Proteomes" id="UP000759131"/>
    </source>
</evidence>
<evidence type="ECO:0000256" key="10">
    <source>
        <dbReference type="PROSITE-ProRule" id="PRU00042"/>
    </source>
</evidence>
<feature type="compositionally biased region" description="Basic and acidic residues" evidence="11">
    <location>
        <begin position="206"/>
        <end position="215"/>
    </location>
</feature>
<dbReference type="PANTHER" id="PTHR24403">
    <property type="entry name" value="ZINC FINGER PROTEIN"/>
    <property type="match status" value="1"/>
</dbReference>
<feature type="domain" description="C2H2-type" evidence="13">
    <location>
        <begin position="339"/>
        <end position="366"/>
    </location>
</feature>
<dbReference type="SUPFAM" id="SSF57667">
    <property type="entry name" value="beta-beta-alpha zinc fingers"/>
    <property type="match status" value="2"/>
</dbReference>
<evidence type="ECO:0000256" key="1">
    <source>
        <dbReference type="ARBA" id="ARBA00004123"/>
    </source>
</evidence>
<comment type="subcellular location">
    <subcellularLocation>
        <location evidence="1">Nucleus</location>
    </subcellularLocation>
</comment>
<keyword evidence="5" id="KW-0862">Zinc</keyword>
<evidence type="ECO:0000256" key="12">
    <source>
        <dbReference type="SAM" id="Phobius"/>
    </source>
</evidence>
<evidence type="ECO:0000256" key="8">
    <source>
        <dbReference type="ARBA" id="ARBA00023163"/>
    </source>
</evidence>
<evidence type="ECO:0000256" key="9">
    <source>
        <dbReference type="ARBA" id="ARBA00023242"/>
    </source>
</evidence>
<evidence type="ECO:0000256" key="5">
    <source>
        <dbReference type="ARBA" id="ARBA00022833"/>
    </source>
</evidence>
<reference evidence="14" key="1">
    <citation type="submission" date="2020-11" db="EMBL/GenBank/DDBJ databases">
        <authorList>
            <person name="Tran Van P."/>
        </authorList>
    </citation>
    <scope>NUCLEOTIDE SEQUENCE</scope>
</reference>
<dbReference type="Proteomes" id="UP000759131">
    <property type="component" value="Unassembled WGS sequence"/>
</dbReference>
<keyword evidence="12" id="KW-0472">Membrane</keyword>
<feature type="compositionally biased region" description="Basic residues" evidence="11">
    <location>
        <begin position="216"/>
        <end position="229"/>
    </location>
</feature>
<dbReference type="EMBL" id="OC854965">
    <property type="protein sequence ID" value="CAD7620879.1"/>
    <property type="molecule type" value="Genomic_DNA"/>
</dbReference>
<dbReference type="GO" id="GO:0010468">
    <property type="term" value="P:regulation of gene expression"/>
    <property type="evidence" value="ECO:0007669"/>
    <property type="project" value="TreeGrafter"/>
</dbReference>
<dbReference type="Pfam" id="PF00096">
    <property type="entry name" value="zf-C2H2"/>
    <property type="match status" value="3"/>
</dbReference>
<feature type="region of interest" description="Disordered" evidence="11">
    <location>
        <begin position="197"/>
        <end position="265"/>
    </location>
</feature>
<protein>
    <recommendedName>
        <fullName evidence="13">C2H2-type domain-containing protein</fullName>
    </recommendedName>
</protein>
<feature type="region of interest" description="Disordered" evidence="11">
    <location>
        <begin position="523"/>
        <end position="542"/>
    </location>
</feature>
<dbReference type="FunFam" id="3.30.160.60:FF:000255">
    <property type="entry name" value="Zinc finger and AT-hook domain containing"/>
    <property type="match status" value="1"/>
</dbReference>
<evidence type="ECO:0000256" key="11">
    <source>
        <dbReference type="SAM" id="MobiDB-lite"/>
    </source>
</evidence>
<gene>
    <name evidence="14" type="ORF">OSB1V03_LOCUS1359</name>
</gene>
<feature type="region of interest" description="Disordered" evidence="11">
    <location>
        <begin position="388"/>
        <end position="413"/>
    </location>
</feature>
<dbReference type="FunFam" id="3.30.160.60:FF:000446">
    <property type="entry name" value="Zinc finger protein"/>
    <property type="match status" value="1"/>
</dbReference>
<dbReference type="Pfam" id="PF05439">
    <property type="entry name" value="JTB"/>
    <property type="match status" value="1"/>
</dbReference>
<feature type="domain" description="C2H2-type" evidence="13">
    <location>
        <begin position="302"/>
        <end position="329"/>
    </location>
</feature>
<dbReference type="AlphaFoldDB" id="A0A7R9KFM0"/>
<organism evidence="14">
    <name type="scientific">Medioppia subpectinata</name>
    <dbReference type="NCBI Taxonomy" id="1979941"/>
    <lineage>
        <taxon>Eukaryota</taxon>
        <taxon>Metazoa</taxon>
        <taxon>Ecdysozoa</taxon>
        <taxon>Arthropoda</taxon>
        <taxon>Chelicerata</taxon>
        <taxon>Arachnida</taxon>
        <taxon>Acari</taxon>
        <taxon>Acariformes</taxon>
        <taxon>Sarcoptiformes</taxon>
        <taxon>Oribatida</taxon>
        <taxon>Brachypylina</taxon>
        <taxon>Oppioidea</taxon>
        <taxon>Oppiidae</taxon>
        <taxon>Medioppia</taxon>
    </lineage>
</organism>
<feature type="transmembrane region" description="Helical" evidence="12">
    <location>
        <begin position="40"/>
        <end position="57"/>
    </location>
</feature>
<evidence type="ECO:0000256" key="6">
    <source>
        <dbReference type="ARBA" id="ARBA00023015"/>
    </source>
</evidence>
<keyword evidence="7" id="KW-0238">DNA-binding</keyword>
<sequence>MSATDPMDRDLSSVLKRRHNPCLQKALSVIMIELLNSRRMAVIVVILIAVCIVVIIWEDLLADNVDKPSPHRLSHTVDDLLMANRSAANAIVGGNGVLNSSHVKHIESENTKTESKCWRFQEFEVLSGCDVCDVEDTLSKHLIACHTSGFKQLVKCHSIDEPEEDIHICGVCKQSFGDINTFVNHKKVCKHKKPLKSATHCTPNESTKKSFEKSIKKNKSLPKQKKCKPLAKSSPKVDKSLPELDVNSSESQEMPSLDTDTSAMGMTTTTTTTNTEMESDVIQSMTTSTDIAIFYSNDERPYKCQLCRYASRNSSQLVVHLRTHTALKEHMRDHNLRSLSCDYCNYTTSSRSALNTHIRTHTNEKPFMCLVCGYACRQACNLHTHMKKRHPNTDIESTPKPKTKSRNQIPLRSSQRVSKNRAYCQTIFPCHLCDCSFVREDSLRSHLRHHQDLIPTTGAALAILQLQTDEDVVDSDKQNDIIAEQTQPQELELEMDTNAKSVETVAVDSLLYQRLMNNMETNSEHSYNRSISTKSTTKRGRPLKISQGLEADPLPKPLQLVPSPTPSGQVVYHLPQSMRLVSYVPIGNNSNVDTVYVINSDAIDPNSDSQTMATDGNQ</sequence>
<accession>A0A7R9KFM0</accession>
<dbReference type="PANTHER" id="PTHR24403:SF67">
    <property type="entry name" value="FI01116P-RELATED"/>
    <property type="match status" value="1"/>
</dbReference>
<evidence type="ECO:0000259" key="13">
    <source>
        <dbReference type="PROSITE" id="PS50157"/>
    </source>
</evidence>
<dbReference type="OrthoDB" id="6077919at2759"/>
<proteinExistence type="predicted"/>
<keyword evidence="15" id="KW-1185">Reference proteome</keyword>
<keyword evidence="12" id="KW-0812">Transmembrane</keyword>
<dbReference type="InterPro" id="IPR013087">
    <property type="entry name" value="Znf_C2H2_type"/>
</dbReference>
<evidence type="ECO:0000256" key="2">
    <source>
        <dbReference type="ARBA" id="ARBA00022723"/>
    </source>
</evidence>
<dbReference type="GO" id="GO:0005634">
    <property type="term" value="C:nucleus"/>
    <property type="evidence" value="ECO:0007669"/>
    <property type="project" value="UniProtKB-SubCell"/>
</dbReference>
<feature type="compositionally biased region" description="Polar residues" evidence="11">
    <location>
        <begin position="246"/>
        <end position="265"/>
    </location>
</feature>
<evidence type="ECO:0000256" key="4">
    <source>
        <dbReference type="ARBA" id="ARBA00022771"/>
    </source>
</evidence>